<sequence>MARKEASESPHTLDKQDEAPDADIQPTDPVTHGTVCQVYSIEDTYDIAPAMPTMTQTELSTSQCGQALARCAVDNEAGLVDASSFSLTPKKPMYIVLDGASLPVQSVDDVDNYLSSLSESFSDESTELQSDFVTATRMDMADCNETAIKELETLIMAQCKDLTLESPDDAWNAFAQAICDKCQSMIEPQKPEPGYLGAFYSYIWGTQESEAVHPSFHLIASVAHVLNGFPDYNTALSTQFEQQHQENIYPFRRKVIACMNVVLKHLDLENRFKTAVRQYAKPIQISIENGRDTTNQVSNSEITNIVEKISGAISHQVSAEQKKEGNLVAYGNMQLPRQFLEKDLGRMHYQFHIEDGKTIELPVNYEGTLDEKQTRAFNALCALTGNREEVIRQICFYATQDAHIGLLRAIEFNFIWRVYGPGFSFSGSDAIIKLSKDSATGNIVITYEFMRQPVSLLTHNFGNIVTMENLREGWDKSLVRCEISIMIDPSDANKPPTYLPLHAEIDLP</sequence>
<keyword evidence="3" id="KW-1185">Reference proteome</keyword>
<dbReference type="EMBL" id="BAABFL010000132">
    <property type="protein sequence ID" value="GAA4649379.1"/>
    <property type="molecule type" value="Genomic_DNA"/>
</dbReference>
<accession>A0ABP8V1U2</accession>
<proteinExistence type="predicted"/>
<feature type="compositionally biased region" description="Basic and acidic residues" evidence="1">
    <location>
        <begin position="1"/>
        <end position="18"/>
    </location>
</feature>
<comment type="caution">
    <text evidence="2">The sequence shown here is derived from an EMBL/GenBank/DDBJ whole genome shotgun (WGS) entry which is preliminary data.</text>
</comment>
<name>A0ABP8V1U2_9GAMM</name>
<evidence type="ECO:0000256" key="1">
    <source>
        <dbReference type="SAM" id="MobiDB-lite"/>
    </source>
</evidence>
<gene>
    <name evidence="2" type="ORF">GCM10023116_16530</name>
</gene>
<feature type="region of interest" description="Disordered" evidence="1">
    <location>
        <begin position="1"/>
        <end position="31"/>
    </location>
</feature>
<evidence type="ECO:0000313" key="2">
    <source>
        <dbReference type="EMBL" id="GAA4649379.1"/>
    </source>
</evidence>
<protein>
    <submittedName>
        <fullName evidence="2">Uncharacterized protein</fullName>
    </submittedName>
</protein>
<dbReference type="Proteomes" id="UP001500604">
    <property type="component" value="Unassembled WGS sequence"/>
</dbReference>
<organism evidence="2 3">
    <name type="scientific">Kistimonas scapharcae</name>
    <dbReference type="NCBI Taxonomy" id="1036133"/>
    <lineage>
        <taxon>Bacteria</taxon>
        <taxon>Pseudomonadati</taxon>
        <taxon>Pseudomonadota</taxon>
        <taxon>Gammaproteobacteria</taxon>
        <taxon>Oceanospirillales</taxon>
        <taxon>Endozoicomonadaceae</taxon>
        <taxon>Kistimonas</taxon>
    </lineage>
</organism>
<evidence type="ECO:0000313" key="3">
    <source>
        <dbReference type="Proteomes" id="UP001500604"/>
    </source>
</evidence>
<reference evidence="3" key="1">
    <citation type="journal article" date="2019" name="Int. J. Syst. Evol. Microbiol.">
        <title>The Global Catalogue of Microorganisms (GCM) 10K type strain sequencing project: providing services to taxonomists for standard genome sequencing and annotation.</title>
        <authorList>
            <consortium name="The Broad Institute Genomics Platform"/>
            <consortium name="The Broad Institute Genome Sequencing Center for Infectious Disease"/>
            <person name="Wu L."/>
            <person name="Ma J."/>
        </authorList>
    </citation>
    <scope>NUCLEOTIDE SEQUENCE [LARGE SCALE GENOMIC DNA]</scope>
    <source>
        <strain evidence="3">JCM 17805</strain>
    </source>
</reference>